<dbReference type="PANTHER" id="PTHR10381:SF70">
    <property type="entry name" value="ATP-DEPENDENT CLP PROTEASE PROTEOLYTIC SUBUNIT"/>
    <property type="match status" value="1"/>
</dbReference>
<dbReference type="InterPro" id="IPR029045">
    <property type="entry name" value="ClpP/crotonase-like_dom_sf"/>
</dbReference>
<keyword evidence="4" id="KW-0645">Protease</keyword>
<dbReference type="SUPFAM" id="SSF52096">
    <property type="entry name" value="ClpP/crotonase"/>
    <property type="match status" value="1"/>
</dbReference>
<dbReference type="GO" id="GO:0004252">
    <property type="term" value="F:serine-type endopeptidase activity"/>
    <property type="evidence" value="ECO:0007669"/>
    <property type="project" value="UniProtKB-EC"/>
</dbReference>
<dbReference type="PANTHER" id="PTHR10381">
    <property type="entry name" value="ATP-DEPENDENT CLP PROTEASE PROTEOLYTIC SUBUNIT"/>
    <property type="match status" value="1"/>
</dbReference>
<keyword evidence="3 4" id="KW-0378">Hydrolase</keyword>
<dbReference type="EC" id="3.4.21.92" evidence="4"/>
<accession>A0A645BUH1</accession>
<comment type="similarity">
    <text evidence="1">Belongs to the peptidase S14 family.</text>
</comment>
<evidence type="ECO:0000256" key="3">
    <source>
        <dbReference type="ARBA" id="ARBA00022801"/>
    </source>
</evidence>
<keyword evidence="2" id="KW-0963">Cytoplasm</keyword>
<sequence>MSFYRFVRMEAEKTTHLYIEGVMEAQRPWWMEDGEVCCPEDFRAALMAAGNDRVIVHVNSPGGDVTAGIAIFEMLRQRSGETRCEVTFAASAASLIPCAISKPNCLISPAGMVMIHNPSMIAYGDESEMERAKAALKAWKQAAIGAYRERIDKTDDEIAALMSQEVFLPAKEAVELGICDAIMQKPAELGASMYYRQAVMTAESNSLAHMIRHVQETSEAKEREELLAFAKS</sequence>
<reference evidence="4" key="1">
    <citation type="submission" date="2019-08" db="EMBL/GenBank/DDBJ databases">
        <authorList>
            <person name="Kucharzyk K."/>
            <person name="Murdoch R.W."/>
            <person name="Higgins S."/>
            <person name="Loffler F."/>
        </authorList>
    </citation>
    <scope>NUCLEOTIDE SEQUENCE</scope>
</reference>
<evidence type="ECO:0000256" key="2">
    <source>
        <dbReference type="ARBA" id="ARBA00022490"/>
    </source>
</evidence>
<dbReference type="AlphaFoldDB" id="A0A645BUH1"/>
<dbReference type="PRINTS" id="PR00127">
    <property type="entry name" value="CLPPROTEASEP"/>
</dbReference>
<gene>
    <name evidence="4" type="primary">clpP_46</name>
    <name evidence="4" type="ORF">SDC9_115652</name>
</gene>
<organism evidence="4">
    <name type="scientific">bioreactor metagenome</name>
    <dbReference type="NCBI Taxonomy" id="1076179"/>
    <lineage>
        <taxon>unclassified sequences</taxon>
        <taxon>metagenomes</taxon>
        <taxon>ecological metagenomes</taxon>
    </lineage>
</organism>
<dbReference type="Pfam" id="PF00574">
    <property type="entry name" value="CLP_protease"/>
    <property type="match status" value="1"/>
</dbReference>
<dbReference type="NCBIfam" id="NF045542">
    <property type="entry name" value="Clp_rel_HeadMat"/>
    <property type="match status" value="1"/>
</dbReference>
<evidence type="ECO:0000256" key="1">
    <source>
        <dbReference type="ARBA" id="ARBA00007039"/>
    </source>
</evidence>
<dbReference type="GO" id="GO:0051117">
    <property type="term" value="F:ATPase binding"/>
    <property type="evidence" value="ECO:0007669"/>
    <property type="project" value="TreeGrafter"/>
</dbReference>
<dbReference type="GO" id="GO:0004176">
    <property type="term" value="F:ATP-dependent peptidase activity"/>
    <property type="evidence" value="ECO:0007669"/>
    <property type="project" value="InterPro"/>
</dbReference>
<protein>
    <submittedName>
        <fullName evidence="4">ATP-dependent Clp protease proteolytic subunit</fullName>
        <ecNumber evidence="4">3.4.21.92</ecNumber>
    </submittedName>
</protein>
<dbReference type="Gene3D" id="3.90.226.10">
    <property type="entry name" value="2-enoyl-CoA Hydratase, Chain A, domain 1"/>
    <property type="match status" value="1"/>
</dbReference>
<dbReference type="GO" id="GO:0009368">
    <property type="term" value="C:endopeptidase Clp complex"/>
    <property type="evidence" value="ECO:0007669"/>
    <property type="project" value="TreeGrafter"/>
</dbReference>
<evidence type="ECO:0000313" key="4">
    <source>
        <dbReference type="EMBL" id="MPM68718.1"/>
    </source>
</evidence>
<comment type="caution">
    <text evidence="4">The sequence shown here is derived from an EMBL/GenBank/DDBJ whole genome shotgun (WGS) entry which is preliminary data.</text>
</comment>
<proteinExistence type="inferred from homology"/>
<name>A0A645BUH1_9ZZZZ</name>
<dbReference type="InterPro" id="IPR001907">
    <property type="entry name" value="ClpP"/>
</dbReference>
<dbReference type="CDD" id="cd07016">
    <property type="entry name" value="S14_ClpP_1"/>
    <property type="match status" value="1"/>
</dbReference>
<dbReference type="GO" id="GO:0006515">
    <property type="term" value="P:protein quality control for misfolded or incompletely synthesized proteins"/>
    <property type="evidence" value="ECO:0007669"/>
    <property type="project" value="TreeGrafter"/>
</dbReference>
<dbReference type="InterPro" id="IPR023562">
    <property type="entry name" value="ClpP/TepA"/>
</dbReference>
<dbReference type="EMBL" id="VSSQ01022419">
    <property type="protein sequence ID" value="MPM68718.1"/>
    <property type="molecule type" value="Genomic_DNA"/>
</dbReference>